<dbReference type="Proteomes" id="UP001148838">
    <property type="component" value="Unassembled WGS sequence"/>
</dbReference>
<feature type="region of interest" description="Disordered" evidence="1">
    <location>
        <begin position="56"/>
        <end position="112"/>
    </location>
</feature>
<evidence type="ECO:0000313" key="2">
    <source>
        <dbReference type="EMBL" id="KAJ4442496.1"/>
    </source>
</evidence>
<feature type="compositionally biased region" description="Basic residues" evidence="1">
    <location>
        <begin position="71"/>
        <end position="81"/>
    </location>
</feature>
<dbReference type="EMBL" id="JAJSOF020000013">
    <property type="protein sequence ID" value="KAJ4442496.1"/>
    <property type="molecule type" value="Genomic_DNA"/>
</dbReference>
<sequence>MAGLCEGGNEPPGSLKASNIIELQSWKEIANDVSESQSLIQRTVIETRYIQKNLVRPCDQNAPRKNTTKYPKLHTKSKEKHRQTEEALEGPAESRRRNRPNGLIRRAFDDDG</sequence>
<evidence type="ECO:0000256" key="1">
    <source>
        <dbReference type="SAM" id="MobiDB-lite"/>
    </source>
</evidence>
<protein>
    <submittedName>
        <fullName evidence="2">Uncharacterized protein</fullName>
    </submittedName>
</protein>
<reference evidence="2 3" key="1">
    <citation type="journal article" date="2022" name="Allergy">
        <title>Genome assembly and annotation of Periplaneta americana reveal a comprehensive cockroach allergen profile.</title>
        <authorList>
            <person name="Wang L."/>
            <person name="Xiong Q."/>
            <person name="Saelim N."/>
            <person name="Wang L."/>
            <person name="Nong W."/>
            <person name="Wan A.T."/>
            <person name="Shi M."/>
            <person name="Liu X."/>
            <person name="Cao Q."/>
            <person name="Hui J.H.L."/>
            <person name="Sookrung N."/>
            <person name="Leung T.F."/>
            <person name="Tungtrongchitr A."/>
            <person name="Tsui S.K.W."/>
        </authorList>
    </citation>
    <scope>NUCLEOTIDE SEQUENCE [LARGE SCALE GENOMIC DNA]</scope>
    <source>
        <strain evidence="2">PWHHKU_190912</strain>
    </source>
</reference>
<comment type="caution">
    <text evidence="2">The sequence shown here is derived from an EMBL/GenBank/DDBJ whole genome shotgun (WGS) entry which is preliminary data.</text>
</comment>
<proteinExistence type="predicted"/>
<gene>
    <name evidence="2" type="ORF">ANN_04083</name>
</gene>
<keyword evidence="3" id="KW-1185">Reference proteome</keyword>
<organism evidence="2 3">
    <name type="scientific">Periplaneta americana</name>
    <name type="common">American cockroach</name>
    <name type="synonym">Blatta americana</name>
    <dbReference type="NCBI Taxonomy" id="6978"/>
    <lineage>
        <taxon>Eukaryota</taxon>
        <taxon>Metazoa</taxon>
        <taxon>Ecdysozoa</taxon>
        <taxon>Arthropoda</taxon>
        <taxon>Hexapoda</taxon>
        <taxon>Insecta</taxon>
        <taxon>Pterygota</taxon>
        <taxon>Neoptera</taxon>
        <taxon>Polyneoptera</taxon>
        <taxon>Dictyoptera</taxon>
        <taxon>Blattodea</taxon>
        <taxon>Blattoidea</taxon>
        <taxon>Blattidae</taxon>
        <taxon>Blattinae</taxon>
        <taxon>Periplaneta</taxon>
    </lineage>
</organism>
<name>A0ABQ8T7L5_PERAM</name>
<accession>A0ABQ8T7L5</accession>
<evidence type="ECO:0000313" key="3">
    <source>
        <dbReference type="Proteomes" id="UP001148838"/>
    </source>
</evidence>